<evidence type="ECO:0000313" key="3">
    <source>
        <dbReference type="Proteomes" id="UP000239736"/>
    </source>
</evidence>
<dbReference type="InterPro" id="IPR036866">
    <property type="entry name" value="RibonucZ/Hydroxyglut_hydro"/>
</dbReference>
<accession>A0A2S5JH03</accession>
<dbReference type="Proteomes" id="UP000239736">
    <property type="component" value="Unassembled WGS sequence"/>
</dbReference>
<proteinExistence type="predicted"/>
<keyword evidence="3" id="KW-1185">Reference proteome</keyword>
<organism evidence="2 3">
    <name type="scientific">Albidovulum inexpectatum</name>
    <dbReference type="NCBI Taxonomy" id="196587"/>
    <lineage>
        <taxon>Bacteria</taxon>
        <taxon>Pseudomonadati</taxon>
        <taxon>Pseudomonadota</taxon>
        <taxon>Alphaproteobacteria</taxon>
        <taxon>Rhodobacterales</taxon>
        <taxon>Paracoccaceae</taxon>
        <taxon>Albidovulum</taxon>
    </lineage>
</organism>
<dbReference type="PANTHER" id="PTHR42663:SF6">
    <property type="entry name" value="HYDROLASE C777.06C-RELATED"/>
    <property type="match status" value="1"/>
</dbReference>
<name>A0A2S5JH03_9RHOB</name>
<gene>
    <name evidence="2" type="ORF">LV82_01431</name>
</gene>
<dbReference type="Pfam" id="PF12706">
    <property type="entry name" value="Lactamase_B_2"/>
    <property type="match status" value="1"/>
</dbReference>
<evidence type="ECO:0000313" key="2">
    <source>
        <dbReference type="EMBL" id="PPB80699.1"/>
    </source>
</evidence>
<evidence type="ECO:0000259" key="1">
    <source>
        <dbReference type="SMART" id="SM00849"/>
    </source>
</evidence>
<dbReference type="RefSeq" id="WP_104070314.1">
    <property type="nucleotide sequence ID" value="NZ_PRDS01000004.1"/>
</dbReference>
<comment type="caution">
    <text evidence="2">The sequence shown here is derived from an EMBL/GenBank/DDBJ whole genome shotgun (WGS) entry which is preliminary data.</text>
</comment>
<dbReference type="PANTHER" id="PTHR42663">
    <property type="entry name" value="HYDROLASE C777.06C-RELATED-RELATED"/>
    <property type="match status" value="1"/>
</dbReference>
<dbReference type="AlphaFoldDB" id="A0A2S5JH03"/>
<dbReference type="Gene3D" id="3.60.15.10">
    <property type="entry name" value="Ribonuclease Z/Hydroxyacylglutathione hydrolase-like"/>
    <property type="match status" value="1"/>
</dbReference>
<feature type="domain" description="Metallo-beta-lactamase" evidence="1">
    <location>
        <begin position="36"/>
        <end position="190"/>
    </location>
</feature>
<reference evidence="2 3" key="1">
    <citation type="submission" date="2018-01" db="EMBL/GenBank/DDBJ databases">
        <title>Genomic Encyclopedia of Archaeal and Bacterial Type Strains, Phase II (KMG-II): from individual species to whole genera.</title>
        <authorList>
            <person name="Goeker M."/>
        </authorList>
    </citation>
    <scope>NUCLEOTIDE SEQUENCE [LARGE SCALE GENOMIC DNA]</scope>
    <source>
        <strain evidence="2 3">DSM 12048</strain>
    </source>
</reference>
<dbReference type="InterPro" id="IPR001279">
    <property type="entry name" value="Metallo-B-lactamas"/>
</dbReference>
<dbReference type="EMBL" id="PRDS01000004">
    <property type="protein sequence ID" value="PPB80699.1"/>
    <property type="molecule type" value="Genomic_DNA"/>
</dbReference>
<protein>
    <submittedName>
        <fullName evidence="2">Phosphoribosyl 1,2-cyclic phosphate phosphodiesterase</fullName>
    </submittedName>
</protein>
<dbReference type="SMART" id="SM00849">
    <property type="entry name" value="Lactamase_B"/>
    <property type="match status" value="1"/>
</dbReference>
<sequence length="248" mass="26659">MRLTLLGTGGVWAAPVHGCACVACAAARRDPSRARAPTSALLEAGGRRYLIDAGRCDLNDRFPPGTLDGVLLTHFHADHAMGLALMRWSMAEPLPVWCPDDPAGFDDLTRSPGRLRFHHVVPGQELDLGPIRVTAVALSHTRPTLGWVIECDGRRLAWLSDTRGLEPATIAALRAARPGLVLLDCAYPAGSPEPRNHNDLTEAEAILNELDAPATRLIHVNHELDAALMTGAQQTRHALARDGEVIAV</sequence>
<dbReference type="SUPFAM" id="SSF56281">
    <property type="entry name" value="Metallo-hydrolase/oxidoreductase"/>
    <property type="match status" value="1"/>
</dbReference>
<dbReference type="OrthoDB" id="9803916at2"/>